<gene>
    <name evidence="2" type="ORF">AVDCRST_MAG87-376</name>
</gene>
<feature type="compositionally biased region" description="Low complexity" evidence="1">
    <location>
        <begin position="155"/>
        <end position="171"/>
    </location>
</feature>
<protein>
    <submittedName>
        <fullName evidence="2">NADH-ubiquinone oxidoreductase chain D</fullName>
        <ecNumber evidence="2">1.6.5.3</ecNumber>
    </submittedName>
</protein>
<dbReference type="EC" id="1.6.5.3" evidence="2"/>
<feature type="region of interest" description="Disordered" evidence="1">
    <location>
        <begin position="70"/>
        <end position="171"/>
    </location>
</feature>
<feature type="region of interest" description="Disordered" evidence="1">
    <location>
        <begin position="1"/>
        <end position="23"/>
    </location>
</feature>
<accession>A0A6J4U9K9</accession>
<keyword evidence="2" id="KW-0560">Oxidoreductase</keyword>
<evidence type="ECO:0000256" key="1">
    <source>
        <dbReference type="SAM" id="MobiDB-lite"/>
    </source>
</evidence>
<reference evidence="2" key="1">
    <citation type="submission" date="2020-02" db="EMBL/GenBank/DDBJ databases">
        <authorList>
            <person name="Meier V. D."/>
        </authorList>
    </citation>
    <scope>NUCLEOTIDE SEQUENCE</scope>
    <source>
        <strain evidence="2">AVDCRST_MAG87</strain>
    </source>
</reference>
<keyword evidence="2" id="KW-0830">Ubiquinone</keyword>
<evidence type="ECO:0000313" key="2">
    <source>
        <dbReference type="EMBL" id="CAA9544700.1"/>
    </source>
</evidence>
<proteinExistence type="predicted"/>
<organism evidence="2">
    <name type="scientific">uncultured Thermomicrobiales bacterium</name>
    <dbReference type="NCBI Taxonomy" id="1645740"/>
    <lineage>
        <taxon>Bacteria</taxon>
        <taxon>Pseudomonadati</taxon>
        <taxon>Thermomicrobiota</taxon>
        <taxon>Thermomicrobia</taxon>
        <taxon>Thermomicrobiales</taxon>
        <taxon>environmental samples</taxon>
    </lineage>
</organism>
<feature type="non-terminal residue" evidence="2">
    <location>
        <position position="171"/>
    </location>
</feature>
<dbReference type="EMBL" id="CADCWJ010000094">
    <property type="protein sequence ID" value="CAA9544700.1"/>
    <property type="molecule type" value="Genomic_DNA"/>
</dbReference>
<name>A0A6J4U9K9_9BACT</name>
<dbReference type="GO" id="GO:0016491">
    <property type="term" value="F:oxidoreductase activity"/>
    <property type="evidence" value="ECO:0007669"/>
    <property type="project" value="UniProtKB-KW"/>
</dbReference>
<feature type="non-terminal residue" evidence="2">
    <location>
        <position position="1"/>
    </location>
</feature>
<dbReference type="AlphaFoldDB" id="A0A6J4U9K9"/>
<sequence>DGDRRLLPTDPGRARRAGLQLPAGLPEAAAGVFQAAHREPDLDGADQGRRYPHPRGCYLLLADGRLPARIGRQLRRPQGDSLPRLRSARFRGSAGPVRRHLRPIPDPDGGDAPVDQADPAGARPRRAHGHAVDGLRVALRDPPAQGHDDDRRGHAAALHLGAQGLQPAGRR</sequence>